<name>N6WVY4_9GAMM</name>
<evidence type="ECO:0000256" key="4">
    <source>
        <dbReference type="ARBA" id="ARBA00023163"/>
    </source>
</evidence>
<organism evidence="6 7">
    <name type="scientific">Marinobacter nanhaiticus D15-8W</name>
    <dbReference type="NCBI Taxonomy" id="626887"/>
    <lineage>
        <taxon>Bacteria</taxon>
        <taxon>Pseudomonadati</taxon>
        <taxon>Pseudomonadota</taxon>
        <taxon>Gammaproteobacteria</taxon>
        <taxon>Pseudomonadales</taxon>
        <taxon>Marinobacteraceae</taxon>
        <taxon>Marinobacter</taxon>
    </lineage>
</organism>
<evidence type="ECO:0000256" key="1">
    <source>
        <dbReference type="ARBA" id="ARBA00009437"/>
    </source>
</evidence>
<dbReference type="InterPro" id="IPR005119">
    <property type="entry name" value="LysR_subst-bd"/>
</dbReference>
<dbReference type="Pfam" id="PF03466">
    <property type="entry name" value="LysR_substrate"/>
    <property type="match status" value="1"/>
</dbReference>
<dbReference type="Pfam" id="PF00126">
    <property type="entry name" value="HTH_1"/>
    <property type="match status" value="1"/>
</dbReference>
<dbReference type="OrthoDB" id="5723059at2"/>
<dbReference type="eggNOG" id="COG0583">
    <property type="taxonomic scope" value="Bacteria"/>
</dbReference>
<comment type="caution">
    <text evidence="6">The sequence shown here is derived from an EMBL/GenBank/DDBJ whole genome shotgun (WGS) entry which is preliminary data.</text>
</comment>
<keyword evidence="3" id="KW-0238">DNA-binding</keyword>
<feature type="domain" description="HTH lysR-type" evidence="5">
    <location>
        <begin position="14"/>
        <end position="71"/>
    </location>
</feature>
<dbReference type="SUPFAM" id="SSF46785">
    <property type="entry name" value="Winged helix' DNA-binding domain"/>
    <property type="match status" value="1"/>
</dbReference>
<dbReference type="PATRIC" id="fig|626887.3.peg.3289"/>
<dbReference type="InterPro" id="IPR036390">
    <property type="entry name" value="WH_DNA-bd_sf"/>
</dbReference>
<dbReference type="Proteomes" id="UP000013165">
    <property type="component" value="Unassembled WGS sequence"/>
</dbReference>
<dbReference type="PROSITE" id="PS50931">
    <property type="entry name" value="HTH_LYSR"/>
    <property type="match status" value="1"/>
</dbReference>
<dbReference type="PANTHER" id="PTHR30579:SF7">
    <property type="entry name" value="HTH-TYPE TRANSCRIPTIONAL REGULATOR LRHA-RELATED"/>
    <property type="match status" value="1"/>
</dbReference>
<dbReference type="EMBL" id="APLQ01000014">
    <property type="protein sequence ID" value="ENO13008.1"/>
    <property type="molecule type" value="Genomic_DNA"/>
</dbReference>
<evidence type="ECO:0000256" key="2">
    <source>
        <dbReference type="ARBA" id="ARBA00023015"/>
    </source>
</evidence>
<dbReference type="Gene3D" id="1.10.10.10">
    <property type="entry name" value="Winged helix-like DNA-binding domain superfamily/Winged helix DNA-binding domain"/>
    <property type="match status" value="1"/>
</dbReference>
<dbReference type="PANTHER" id="PTHR30579">
    <property type="entry name" value="TRANSCRIPTIONAL REGULATOR"/>
    <property type="match status" value="1"/>
</dbReference>
<dbReference type="STRING" id="626887.J057_16460"/>
<dbReference type="RefSeq" id="WP_004581233.1">
    <property type="nucleotide sequence ID" value="NZ_AP028878.1"/>
</dbReference>
<evidence type="ECO:0000313" key="7">
    <source>
        <dbReference type="Proteomes" id="UP000013165"/>
    </source>
</evidence>
<dbReference type="InterPro" id="IPR050176">
    <property type="entry name" value="LTTR"/>
</dbReference>
<keyword evidence="2" id="KW-0805">Transcription regulation</keyword>
<accession>N6WVY4</accession>
<dbReference type="InterPro" id="IPR036388">
    <property type="entry name" value="WH-like_DNA-bd_sf"/>
</dbReference>
<comment type="similarity">
    <text evidence="1">Belongs to the LysR transcriptional regulatory family.</text>
</comment>
<dbReference type="GO" id="GO:0003677">
    <property type="term" value="F:DNA binding"/>
    <property type="evidence" value="ECO:0007669"/>
    <property type="project" value="UniProtKB-KW"/>
</dbReference>
<protein>
    <submittedName>
        <fullName evidence="6">LysR family transcriptional regulator</fullName>
    </submittedName>
</protein>
<reference evidence="6 7" key="1">
    <citation type="journal article" date="2013" name="Genome Announc.">
        <title>Genome Sequence of the Polycyclic Aromatic Hydrocarbon-Degrading Bacterium Strain Marinobacter nanhaiticus D15-8WT.</title>
        <authorList>
            <person name="Cui Z."/>
            <person name="Gao W."/>
            <person name="Li Q."/>
            <person name="Xu G."/>
            <person name="Zheng L."/>
        </authorList>
    </citation>
    <scope>NUCLEOTIDE SEQUENCE [LARGE SCALE GENOMIC DNA]</scope>
    <source>
        <strain evidence="6 7">D15-8W</strain>
    </source>
</reference>
<dbReference type="HOGENOM" id="CLU_039613_1_4_6"/>
<dbReference type="InterPro" id="IPR000847">
    <property type="entry name" value="LysR_HTH_N"/>
</dbReference>
<gene>
    <name evidence="6" type="ORF">J057_16460</name>
</gene>
<evidence type="ECO:0000313" key="6">
    <source>
        <dbReference type="EMBL" id="ENO13008.1"/>
    </source>
</evidence>
<evidence type="ECO:0000256" key="3">
    <source>
        <dbReference type="ARBA" id="ARBA00023125"/>
    </source>
</evidence>
<dbReference type="SUPFAM" id="SSF53850">
    <property type="entry name" value="Periplasmic binding protein-like II"/>
    <property type="match status" value="1"/>
</dbReference>
<evidence type="ECO:0000259" key="5">
    <source>
        <dbReference type="PROSITE" id="PS50931"/>
    </source>
</evidence>
<proteinExistence type="inferred from homology"/>
<dbReference type="FunFam" id="1.10.10.10:FF:000001">
    <property type="entry name" value="LysR family transcriptional regulator"/>
    <property type="match status" value="1"/>
</dbReference>
<keyword evidence="4" id="KW-0804">Transcription</keyword>
<sequence length="310" mass="33594">MTSPVPLTRTLPLLENDVLRTFVAIAETNSFSRAAKQVFRTTSAVSMQIKRLEEMLETQLFVREARRVSLTPEGETLLRYSRRLLKLNEEAVSEFLRPSLSGTVKFGTPDDIGTRILPGVLADFARSHPAVQVDVVVGSSQTMVERLESGEIDLALITSGSDGQADHGTVVHTEPLVWAHRAGGTAIERSPLPVAFASPGCIWRATALAALDRAGIPYRVAYTSEHCAGQQAAMEADLAIAPFPLGLIRKPIRQVPEAAGLPPLGHYQIEMLTGAQRGDVVEALGGHIARAFTALRSEQALYPEPMRQLA</sequence>
<keyword evidence="7" id="KW-1185">Reference proteome</keyword>
<dbReference type="GO" id="GO:0003700">
    <property type="term" value="F:DNA-binding transcription factor activity"/>
    <property type="evidence" value="ECO:0007669"/>
    <property type="project" value="InterPro"/>
</dbReference>
<dbReference type="Gene3D" id="3.40.190.10">
    <property type="entry name" value="Periplasmic binding protein-like II"/>
    <property type="match status" value="2"/>
</dbReference>
<dbReference type="AlphaFoldDB" id="N6WVY4"/>